<organism evidence="2 3">
    <name type="scientific">Bradyrhizobium uaiense</name>
    <dbReference type="NCBI Taxonomy" id="2594946"/>
    <lineage>
        <taxon>Bacteria</taxon>
        <taxon>Pseudomonadati</taxon>
        <taxon>Pseudomonadota</taxon>
        <taxon>Alphaproteobacteria</taxon>
        <taxon>Hyphomicrobiales</taxon>
        <taxon>Nitrobacteraceae</taxon>
        <taxon>Bradyrhizobium</taxon>
    </lineage>
</organism>
<gene>
    <name evidence="2" type="ORF">FNJ47_28540</name>
</gene>
<feature type="domain" description="NAD-dependent epimerase/dehydratase" evidence="1">
    <location>
        <begin position="6"/>
        <end position="218"/>
    </location>
</feature>
<dbReference type="PANTHER" id="PTHR48079">
    <property type="entry name" value="PROTEIN YEEZ"/>
    <property type="match status" value="1"/>
</dbReference>
<keyword evidence="3" id="KW-1185">Reference proteome</keyword>
<dbReference type="InterPro" id="IPR001509">
    <property type="entry name" value="Epimerase_deHydtase"/>
</dbReference>
<dbReference type="Proteomes" id="UP000468531">
    <property type="component" value="Unassembled WGS sequence"/>
</dbReference>
<dbReference type="GO" id="GO:0004029">
    <property type="term" value="F:aldehyde dehydrogenase (NAD+) activity"/>
    <property type="evidence" value="ECO:0007669"/>
    <property type="project" value="TreeGrafter"/>
</dbReference>
<dbReference type="AlphaFoldDB" id="A0A6P1BMC0"/>
<sequence>MIDMRVLVTGATGLIGGAVAHRLKEGGHEIVGLARSEASAAKLLNRGFAVEIGELADPASLASAVRGVDAVVHAASPNDQNAASLDEIATRAILEAQRGTGKRFIYTSGSLVYGSTGDKPATEDTPLNPVEMVRWRQALEREILAAGAEGVRPVVIRPAWVYGNRGGAAMMMVAAAKEHGAALHVGDGQNRWSTVHADDLADLYALALERAPAGSVFNGAHGSAPRLVEIARTASELGGAGGRVAAWPLDEARKVLWGFADAIASDQIISGEKAKRELGWNPWRASIIDELRAYALAVA</sequence>
<protein>
    <submittedName>
        <fullName evidence="2">NAD-dependent epimerase/dehydratase family protein</fullName>
    </submittedName>
</protein>
<dbReference type="GO" id="GO:0005737">
    <property type="term" value="C:cytoplasm"/>
    <property type="evidence" value="ECO:0007669"/>
    <property type="project" value="TreeGrafter"/>
</dbReference>
<evidence type="ECO:0000259" key="1">
    <source>
        <dbReference type="Pfam" id="PF01370"/>
    </source>
</evidence>
<name>A0A6P1BMC0_9BRAD</name>
<dbReference type="Pfam" id="PF01370">
    <property type="entry name" value="Epimerase"/>
    <property type="match status" value="1"/>
</dbReference>
<dbReference type="InterPro" id="IPR051783">
    <property type="entry name" value="NAD(P)-dependent_oxidoreduct"/>
</dbReference>
<accession>A0A6P1BMC0</accession>
<evidence type="ECO:0000313" key="3">
    <source>
        <dbReference type="Proteomes" id="UP000468531"/>
    </source>
</evidence>
<reference evidence="2 3" key="1">
    <citation type="journal article" date="2020" name="Arch. Microbiol.">
        <title>Bradyrhizobium uaiense sp. nov., a new highly efficient cowpea symbiont.</title>
        <authorList>
            <person name="Cabral Michel D."/>
            <person name="Azarias Guimaraes A."/>
            <person name="Martins da Costa E."/>
            <person name="Soares de Carvalho T."/>
            <person name="Balsanelli E."/>
            <person name="Willems A."/>
            <person name="Maltempi de Souza E."/>
            <person name="de Souza Moreira F.M."/>
        </authorList>
    </citation>
    <scope>NUCLEOTIDE SEQUENCE [LARGE SCALE GENOMIC DNA]</scope>
    <source>
        <strain evidence="2 3">UFLA 03-164</strain>
    </source>
</reference>
<evidence type="ECO:0000313" key="2">
    <source>
        <dbReference type="EMBL" id="NEU99667.1"/>
    </source>
</evidence>
<dbReference type="EMBL" id="VKHP01000140">
    <property type="protein sequence ID" value="NEU99667.1"/>
    <property type="molecule type" value="Genomic_DNA"/>
</dbReference>
<comment type="caution">
    <text evidence="2">The sequence shown here is derived from an EMBL/GenBank/DDBJ whole genome shotgun (WGS) entry which is preliminary data.</text>
</comment>
<dbReference type="PANTHER" id="PTHR48079:SF6">
    <property type="entry name" value="NAD(P)-BINDING DOMAIN-CONTAINING PROTEIN-RELATED"/>
    <property type="match status" value="1"/>
</dbReference>
<dbReference type="InterPro" id="IPR036291">
    <property type="entry name" value="NAD(P)-bd_dom_sf"/>
</dbReference>
<dbReference type="SUPFAM" id="SSF51735">
    <property type="entry name" value="NAD(P)-binding Rossmann-fold domains"/>
    <property type="match status" value="1"/>
</dbReference>
<proteinExistence type="predicted"/>
<dbReference type="Gene3D" id="3.40.50.720">
    <property type="entry name" value="NAD(P)-binding Rossmann-like Domain"/>
    <property type="match status" value="1"/>
</dbReference>